<dbReference type="PANTHER" id="PTHR30582">
    <property type="entry name" value="L,D-TRANSPEPTIDASE"/>
    <property type="match status" value="1"/>
</dbReference>
<gene>
    <name evidence="9" type="ORF">COV06_03475</name>
</gene>
<dbReference type="PROSITE" id="PS52029">
    <property type="entry name" value="LD_TPASE"/>
    <property type="match status" value="1"/>
</dbReference>
<dbReference type="GO" id="GO:0016740">
    <property type="term" value="F:transferase activity"/>
    <property type="evidence" value="ECO:0007669"/>
    <property type="project" value="UniProtKB-KW"/>
</dbReference>
<evidence type="ECO:0000256" key="7">
    <source>
        <dbReference type="SAM" id="SignalP"/>
    </source>
</evidence>
<reference evidence="9 10" key="1">
    <citation type="submission" date="2017-09" db="EMBL/GenBank/DDBJ databases">
        <title>Depth-based differentiation of microbial function through sediment-hosted aquifers and enrichment of novel symbionts in the deep terrestrial subsurface.</title>
        <authorList>
            <person name="Probst A.J."/>
            <person name="Ladd B."/>
            <person name="Jarett J.K."/>
            <person name="Geller-Mcgrath D.E."/>
            <person name="Sieber C.M."/>
            <person name="Emerson J.B."/>
            <person name="Anantharaman K."/>
            <person name="Thomas B.C."/>
            <person name="Malmstrom R."/>
            <person name="Stieglmeier M."/>
            <person name="Klingl A."/>
            <person name="Woyke T."/>
            <person name="Ryan C.M."/>
            <person name="Banfield J.F."/>
        </authorList>
    </citation>
    <scope>NUCLEOTIDE SEQUENCE [LARGE SCALE GENOMIC DNA]</scope>
    <source>
        <strain evidence="9">CG10_big_fil_rev_8_21_14_0_10_50_16</strain>
    </source>
</reference>
<dbReference type="Pfam" id="PF03734">
    <property type="entry name" value="YkuD"/>
    <property type="match status" value="1"/>
</dbReference>
<dbReference type="InterPro" id="IPR050979">
    <property type="entry name" value="LD-transpeptidase"/>
</dbReference>
<evidence type="ECO:0000259" key="8">
    <source>
        <dbReference type="PROSITE" id="PS52029"/>
    </source>
</evidence>
<evidence type="ECO:0000256" key="2">
    <source>
        <dbReference type="ARBA" id="ARBA00022679"/>
    </source>
</evidence>
<dbReference type="Proteomes" id="UP000230084">
    <property type="component" value="Unassembled WGS sequence"/>
</dbReference>
<proteinExistence type="predicted"/>
<dbReference type="UniPathway" id="UPA00219"/>
<keyword evidence="5 6" id="KW-0961">Cell wall biogenesis/degradation</keyword>
<keyword evidence="2" id="KW-0808">Transferase</keyword>
<evidence type="ECO:0000256" key="3">
    <source>
        <dbReference type="ARBA" id="ARBA00022960"/>
    </source>
</evidence>
<feature type="active site" description="Proton donor/acceptor" evidence="6">
    <location>
        <position position="404"/>
    </location>
</feature>
<accession>A0A2H0RNZ0</accession>
<feature type="domain" description="L,D-TPase catalytic" evidence="8">
    <location>
        <begin position="325"/>
        <end position="444"/>
    </location>
</feature>
<protein>
    <recommendedName>
        <fullName evidence="8">L,D-TPase catalytic domain-containing protein</fullName>
    </recommendedName>
</protein>
<dbReference type="AlphaFoldDB" id="A0A2H0RNZ0"/>
<keyword evidence="4 6" id="KW-0573">Peptidoglycan synthesis</keyword>
<dbReference type="InterPro" id="IPR028994">
    <property type="entry name" value="Integrin_alpha_N"/>
</dbReference>
<feature type="signal peptide" evidence="7">
    <location>
        <begin position="1"/>
        <end position="21"/>
    </location>
</feature>
<dbReference type="GO" id="GO:0071972">
    <property type="term" value="F:peptidoglycan L,D-transpeptidase activity"/>
    <property type="evidence" value="ECO:0007669"/>
    <property type="project" value="TreeGrafter"/>
</dbReference>
<dbReference type="PANTHER" id="PTHR30582:SF2">
    <property type="entry name" value="L,D-TRANSPEPTIDASE YCIB-RELATED"/>
    <property type="match status" value="1"/>
</dbReference>
<dbReference type="InterPro" id="IPR005490">
    <property type="entry name" value="LD_TPept_cat_dom"/>
</dbReference>
<dbReference type="GO" id="GO:0008360">
    <property type="term" value="P:regulation of cell shape"/>
    <property type="evidence" value="ECO:0007669"/>
    <property type="project" value="UniProtKB-UniRule"/>
</dbReference>
<keyword evidence="7" id="KW-0732">Signal</keyword>
<evidence type="ECO:0000313" key="9">
    <source>
        <dbReference type="EMBL" id="PIR47485.1"/>
    </source>
</evidence>
<dbReference type="SUPFAM" id="SSF69318">
    <property type="entry name" value="Integrin alpha N-terminal domain"/>
    <property type="match status" value="1"/>
</dbReference>
<keyword evidence="3 6" id="KW-0133">Cell shape</keyword>
<feature type="active site" description="Nucleophile" evidence="6">
    <location>
        <position position="420"/>
    </location>
</feature>
<dbReference type="InterPro" id="IPR038063">
    <property type="entry name" value="Transpep_catalytic_dom"/>
</dbReference>
<evidence type="ECO:0000256" key="4">
    <source>
        <dbReference type="ARBA" id="ARBA00022984"/>
    </source>
</evidence>
<comment type="caution">
    <text evidence="9">The sequence shown here is derived from an EMBL/GenBank/DDBJ whole genome shotgun (WGS) entry which is preliminary data.</text>
</comment>
<feature type="chain" id="PRO_5013782708" description="L,D-TPase catalytic domain-containing protein" evidence="7">
    <location>
        <begin position="22"/>
        <end position="445"/>
    </location>
</feature>
<evidence type="ECO:0000256" key="1">
    <source>
        <dbReference type="ARBA" id="ARBA00004752"/>
    </source>
</evidence>
<comment type="pathway">
    <text evidence="1 6">Cell wall biogenesis; peptidoglycan biosynthesis.</text>
</comment>
<evidence type="ECO:0000313" key="10">
    <source>
        <dbReference type="Proteomes" id="UP000230084"/>
    </source>
</evidence>
<name>A0A2H0RNZ0_9BACT</name>
<dbReference type="CDD" id="cd16913">
    <property type="entry name" value="YkuD_like"/>
    <property type="match status" value="1"/>
</dbReference>
<dbReference type="SUPFAM" id="SSF141523">
    <property type="entry name" value="L,D-transpeptidase catalytic domain-like"/>
    <property type="match status" value="1"/>
</dbReference>
<dbReference type="Gene3D" id="2.40.440.10">
    <property type="entry name" value="L,D-transpeptidase catalytic domain-like"/>
    <property type="match status" value="1"/>
</dbReference>
<evidence type="ECO:0000256" key="6">
    <source>
        <dbReference type="PROSITE-ProRule" id="PRU01373"/>
    </source>
</evidence>
<dbReference type="EMBL" id="PCYM01000006">
    <property type="protein sequence ID" value="PIR47485.1"/>
    <property type="molecule type" value="Genomic_DNA"/>
</dbReference>
<sequence length="445" mass="48884">MRTPLVIAFLLFFLFPSVAFADSFSVANIAEGVQSPLTLEIPFEEVGMLVRADLGGDGIDELIVSSGRNQVPTVAILRLDGSLIRTFAPYADTMTSGVTVTAGDITGDGIAEVVTGTMIGAGPHVRVFSGYGELQNQFFAYDELFTGGVNVATADIDGDGTREIVTAAGLTGGPHIRLFTHKGTLVTDFFAFDASDRSGMSVTRIDQTSDGRDELVIARYGYGVPEARIATFDQDNSVALSEPIRLYANYPYGVTLFPVSDELFGVAPNGHGGPHVRMIRSDGQPVFDHFAFNAQLTDRVLIASTGPDTLLSVTTSPVLAERLDKHIMVDISEQRLYAYEQGVLRNSFLISAGKWPFKTPLGEFAVMRKLRWHDYRSFDRAGNLLYNLPNVEFNLEFSRHFYIHYAYWHNNWGHPMSHGCVNAPYDGVAWVYNWAEVGTPVIVQE</sequence>
<dbReference type="GO" id="GO:0005576">
    <property type="term" value="C:extracellular region"/>
    <property type="evidence" value="ECO:0007669"/>
    <property type="project" value="TreeGrafter"/>
</dbReference>
<dbReference type="GO" id="GO:0018104">
    <property type="term" value="P:peptidoglycan-protein cross-linking"/>
    <property type="evidence" value="ECO:0007669"/>
    <property type="project" value="TreeGrafter"/>
</dbReference>
<organism evidence="9 10">
    <name type="scientific">Candidatus Uhrbacteria bacterium CG10_big_fil_rev_8_21_14_0_10_50_16</name>
    <dbReference type="NCBI Taxonomy" id="1975039"/>
    <lineage>
        <taxon>Bacteria</taxon>
        <taxon>Candidatus Uhriibacteriota</taxon>
    </lineage>
</organism>
<dbReference type="Gene3D" id="2.130.10.130">
    <property type="entry name" value="Integrin alpha, N-terminal"/>
    <property type="match status" value="1"/>
</dbReference>
<dbReference type="GO" id="GO:0071555">
    <property type="term" value="P:cell wall organization"/>
    <property type="evidence" value="ECO:0007669"/>
    <property type="project" value="UniProtKB-UniRule"/>
</dbReference>
<evidence type="ECO:0000256" key="5">
    <source>
        <dbReference type="ARBA" id="ARBA00023316"/>
    </source>
</evidence>